<dbReference type="InterPro" id="IPR011009">
    <property type="entry name" value="Kinase-like_dom_sf"/>
</dbReference>
<dbReference type="PANTHER" id="PTHR21064">
    <property type="entry name" value="AMINOGLYCOSIDE PHOSPHOTRANSFERASE DOMAIN-CONTAINING PROTEIN-RELATED"/>
    <property type="match status" value="1"/>
</dbReference>
<protein>
    <recommendedName>
        <fullName evidence="2">Aminoglycoside phosphotransferase domain-containing protein</fullName>
    </recommendedName>
</protein>
<name>A0A3B0V2C0_9ZZZZ</name>
<dbReference type="PANTHER" id="PTHR21064:SF6">
    <property type="entry name" value="AMINOGLYCOSIDE PHOSPHOTRANSFERASE DOMAIN-CONTAINING PROTEIN"/>
    <property type="match status" value="1"/>
</dbReference>
<sequence length="341" mass="39209">MILQPDEYRSRQLKYAPLEKVGDCALQQCGVFHSELRFVADTGNVIFRAEADNRAYGVRIYKEQFRTIPEIYGELNWLLDLQKHTNIIVPQPLSTASGQFVQEITAPSIEGPFQVVLFHWISGEIIGTNIEVETARQIGKLMAELHTHAAAFELPTDSFRDMTDWRGMGHFTANLTLTRLSRIEGFLNQEQLELCEEAAKRVAVIINEVDDQQNFGLIHSDLHTNNCLSHKGKISIIDFEDCQFAPFTCDIAITLSSFDNFPDQAILCKAFLQGYAERRELPQNFTEEVEAFMIERRLRLIRWVATWPSVEHFSFGWRIINNSLQSCQHYIESESSRSSWQ</sequence>
<accession>A0A3B0V2C0</accession>
<evidence type="ECO:0000313" key="3">
    <source>
        <dbReference type="EMBL" id="VAW32892.1"/>
    </source>
</evidence>
<evidence type="ECO:0000256" key="1">
    <source>
        <dbReference type="ARBA" id="ARBA00038240"/>
    </source>
</evidence>
<dbReference type="InterPro" id="IPR002575">
    <property type="entry name" value="Aminoglycoside_PTrfase"/>
</dbReference>
<reference evidence="3" key="1">
    <citation type="submission" date="2018-06" db="EMBL/GenBank/DDBJ databases">
        <authorList>
            <person name="Zhirakovskaya E."/>
        </authorList>
    </citation>
    <scope>NUCLEOTIDE SEQUENCE</scope>
</reference>
<dbReference type="GO" id="GO:0019202">
    <property type="term" value="F:amino acid kinase activity"/>
    <property type="evidence" value="ECO:0007669"/>
    <property type="project" value="TreeGrafter"/>
</dbReference>
<dbReference type="Pfam" id="PF01636">
    <property type="entry name" value="APH"/>
    <property type="match status" value="1"/>
</dbReference>
<evidence type="ECO:0000259" key="2">
    <source>
        <dbReference type="Pfam" id="PF01636"/>
    </source>
</evidence>
<dbReference type="AlphaFoldDB" id="A0A3B0V2C0"/>
<feature type="domain" description="Aminoglycoside phosphotransferase" evidence="2">
    <location>
        <begin position="41"/>
        <end position="279"/>
    </location>
</feature>
<gene>
    <name evidence="3" type="ORF">MNBD_CHLOROFLEXI01-831</name>
</gene>
<dbReference type="SUPFAM" id="SSF56112">
    <property type="entry name" value="Protein kinase-like (PK-like)"/>
    <property type="match status" value="1"/>
</dbReference>
<dbReference type="InterPro" id="IPR050249">
    <property type="entry name" value="Pseudomonas-type_ThrB"/>
</dbReference>
<organism evidence="3">
    <name type="scientific">hydrothermal vent metagenome</name>
    <dbReference type="NCBI Taxonomy" id="652676"/>
    <lineage>
        <taxon>unclassified sequences</taxon>
        <taxon>metagenomes</taxon>
        <taxon>ecological metagenomes</taxon>
    </lineage>
</organism>
<dbReference type="Gene3D" id="3.90.1200.10">
    <property type="match status" value="1"/>
</dbReference>
<proteinExistence type="inferred from homology"/>
<dbReference type="EMBL" id="UOEU01000403">
    <property type="protein sequence ID" value="VAW32892.1"/>
    <property type="molecule type" value="Genomic_DNA"/>
</dbReference>
<comment type="similarity">
    <text evidence="1">Belongs to the pseudomonas-type ThrB family.</text>
</comment>